<dbReference type="CDD" id="cd02966">
    <property type="entry name" value="TlpA_like_family"/>
    <property type="match status" value="1"/>
</dbReference>
<dbReference type="Pfam" id="PF08534">
    <property type="entry name" value="Redoxin"/>
    <property type="match status" value="1"/>
</dbReference>
<dbReference type="SUPFAM" id="SSF52833">
    <property type="entry name" value="Thioredoxin-like"/>
    <property type="match status" value="1"/>
</dbReference>
<dbReference type="PROSITE" id="PS51352">
    <property type="entry name" value="THIOREDOXIN_2"/>
    <property type="match status" value="1"/>
</dbReference>
<name>A0A7C5LF43_CALS0</name>
<evidence type="ECO:0000259" key="1">
    <source>
        <dbReference type="PROSITE" id="PS51352"/>
    </source>
</evidence>
<dbReference type="PANTHER" id="PTHR42852:SF13">
    <property type="entry name" value="PROTEIN DIPZ"/>
    <property type="match status" value="1"/>
</dbReference>
<sequence>MLNTVKPSFLTVIASAAMAALVLGVVFISAGDRSGLFSGNVGQTMKGGGNGVDFSVDMVLADGSTKPLRISELRGKIVILEFTFIGCSACEVLHTTGYLQNVYEKFKEKIEVVTIYIYKNTDPHTILQYAKTYGLNWKYFAIDRSGNLIIDLRIPNLFTHIFLDEDGVERFRNPGAINFVKTTYPTIIDLMLQKKYDELEKYHVGEIIDVG</sequence>
<gene>
    <name evidence="2" type="ORF">ENM11_02460</name>
</gene>
<comment type="caution">
    <text evidence="2">The sequence shown here is derived from an EMBL/GenBank/DDBJ whole genome shotgun (WGS) entry which is preliminary data.</text>
</comment>
<feature type="domain" description="Thioredoxin" evidence="1">
    <location>
        <begin position="45"/>
        <end position="193"/>
    </location>
</feature>
<dbReference type="InterPro" id="IPR013740">
    <property type="entry name" value="Redoxin"/>
</dbReference>
<dbReference type="InterPro" id="IPR013766">
    <property type="entry name" value="Thioredoxin_domain"/>
</dbReference>
<dbReference type="AlphaFoldDB" id="A0A7C5LF43"/>
<accession>A0A7C5LF43</accession>
<dbReference type="GO" id="GO:0016491">
    <property type="term" value="F:oxidoreductase activity"/>
    <property type="evidence" value="ECO:0007669"/>
    <property type="project" value="InterPro"/>
</dbReference>
<organism evidence="2">
    <name type="scientific">Caldiarchaeum subterraneum</name>
    <dbReference type="NCBI Taxonomy" id="311458"/>
    <lineage>
        <taxon>Archaea</taxon>
        <taxon>Nitrososphaerota</taxon>
        <taxon>Candidatus Caldarchaeales</taxon>
        <taxon>Candidatus Caldarchaeaceae</taxon>
        <taxon>Candidatus Caldarchaeum</taxon>
    </lineage>
</organism>
<evidence type="ECO:0000313" key="2">
    <source>
        <dbReference type="EMBL" id="HHK68003.1"/>
    </source>
</evidence>
<protein>
    <submittedName>
        <fullName evidence="2">TlpA family protein disulfide reductase</fullName>
    </submittedName>
</protein>
<dbReference type="InterPro" id="IPR050553">
    <property type="entry name" value="Thioredoxin_ResA/DsbE_sf"/>
</dbReference>
<dbReference type="PANTHER" id="PTHR42852">
    <property type="entry name" value="THIOL:DISULFIDE INTERCHANGE PROTEIN DSBE"/>
    <property type="match status" value="1"/>
</dbReference>
<proteinExistence type="predicted"/>
<dbReference type="Gene3D" id="3.40.30.10">
    <property type="entry name" value="Glutaredoxin"/>
    <property type="match status" value="1"/>
</dbReference>
<reference evidence="2" key="1">
    <citation type="journal article" date="2020" name="mSystems">
        <title>Genome- and Community-Level Interaction Insights into Carbon Utilization and Element Cycling Functions of Hydrothermarchaeota in Hydrothermal Sediment.</title>
        <authorList>
            <person name="Zhou Z."/>
            <person name="Liu Y."/>
            <person name="Xu W."/>
            <person name="Pan J."/>
            <person name="Luo Z.H."/>
            <person name="Li M."/>
        </authorList>
    </citation>
    <scope>NUCLEOTIDE SEQUENCE [LARGE SCALE GENOMIC DNA]</scope>
    <source>
        <strain evidence="2">SpSt-1056</strain>
    </source>
</reference>
<dbReference type="InterPro" id="IPR036249">
    <property type="entry name" value="Thioredoxin-like_sf"/>
</dbReference>
<dbReference type="EMBL" id="DRWN01000022">
    <property type="protein sequence ID" value="HHK68003.1"/>
    <property type="molecule type" value="Genomic_DNA"/>
</dbReference>